<proteinExistence type="predicted"/>
<organism evidence="1">
    <name type="scientific">Anguilla anguilla</name>
    <name type="common">European freshwater eel</name>
    <name type="synonym">Muraena anguilla</name>
    <dbReference type="NCBI Taxonomy" id="7936"/>
    <lineage>
        <taxon>Eukaryota</taxon>
        <taxon>Metazoa</taxon>
        <taxon>Chordata</taxon>
        <taxon>Craniata</taxon>
        <taxon>Vertebrata</taxon>
        <taxon>Euteleostomi</taxon>
        <taxon>Actinopterygii</taxon>
        <taxon>Neopterygii</taxon>
        <taxon>Teleostei</taxon>
        <taxon>Anguilliformes</taxon>
        <taxon>Anguillidae</taxon>
        <taxon>Anguilla</taxon>
    </lineage>
</organism>
<dbReference type="AlphaFoldDB" id="A0A0E9W1R6"/>
<sequence>MNSSKRLLYLILRSMVD</sequence>
<reference evidence="1" key="2">
    <citation type="journal article" date="2015" name="Fish Shellfish Immunol.">
        <title>Early steps in the European eel (Anguilla anguilla)-Vibrio vulnificus interaction in the gills: Role of the RtxA13 toxin.</title>
        <authorList>
            <person name="Callol A."/>
            <person name="Pajuelo D."/>
            <person name="Ebbesson L."/>
            <person name="Teles M."/>
            <person name="MacKenzie S."/>
            <person name="Amaro C."/>
        </authorList>
    </citation>
    <scope>NUCLEOTIDE SEQUENCE</scope>
</reference>
<reference evidence="1" key="1">
    <citation type="submission" date="2014-11" db="EMBL/GenBank/DDBJ databases">
        <authorList>
            <person name="Amaro Gonzalez C."/>
        </authorList>
    </citation>
    <scope>NUCLEOTIDE SEQUENCE</scope>
</reference>
<protein>
    <submittedName>
        <fullName evidence="1">Uncharacterized protein</fullName>
    </submittedName>
</protein>
<name>A0A0E9W1R6_ANGAN</name>
<accession>A0A0E9W1R6</accession>
<evidence type="ECO:0000313" key="1">
    <source>
        <dbReference type="EMBL" id="JAH83510.1"/>
    </source>
</evidence>
<dbReference type="EMBL" id="GBXM01025067">
    <property type="protein sequence ID" value="JAH83510.1"/>
    <property type="molecule type" value="Transcribed_RNA"/>
</dbReference>